<name>A0A0D2KE79_HYPSF</name>
<sequence length="278" mass="29253">MLSSLWNFPPHAAENIDSNELGNVLVPGCCPPSTGQSGVHSTADGISGCSLSNHSPAYDPAVNLLGSESTQSSPSSLFDLPYFTPASSPVSLTALDSFELAPPSPFLFPGNLTGFPNSPQGAEEVENLFNSHVLVPCSPNGNTGSPLELPLLFQPPAHSTENPFQSKLPDNPAIGISPKPLFPSQSRLDLPRFYGPTTHGADGVVDDPASAVARIKTLGDEALSAHSSRGSVIYKVESIALNRIPANIIHSLILPGNFWKHPTTFSLILGMQLQCANP</sequence>
<proteinExistence type="predicted"/>
<keyword evidence="2" id="KW-1185">Reference proteome</keyword>
<accession>A0A0D2KE79</accession>
<evidence type="ECO:0000313" key="2">
    <source>
        <dbReference type="Proteomes" id="UP000054270"/>
    </source>
</evidence>
<protein>
    <submittedName>
        <fullName evidence="1">Uncharacterized protein</fullName>
    </submittedName>
</protein>
<dbReference type="Proteomes" id="UP000054270">
    <property type="component" value="Unassembled WGS sequence"/>
</dbReference>
<evidence type="ECO:0000313" key="1">
    <source>
        <dbReference type="EMBL" id="KJA12832.1"/>
    </source>
</evidence>
<dbReference type="EMBL" id="KN817881">
    <property type="protein sequence ID" value="KJA12832.1"/>
    <property type="molecule type" value="Genomic_DNA"/>
</dbReference>
<organism evidence="1 2">
    <name type="scientific">Hypholoma sublateritium (strain FD-334 SS-4)</name>
    <dbReference type="NCBI Taxonomy" id="945553"/>
    <lineage>
        <taxon>Eukaryota</taxon>
        <taxon>Fungi</taxon>
        <taxon>Dikarya</taxon>
        <taxon>Basidiomycota</taxon>
        <taxon>Agaricomycotina</taxon>
        <taxon>Agaricomycetes</taxon>
        <taxon>Agaricomycetidae</taxon>
        <taxon>Agaricales</taxon>
        <taxon>Agaricineae</taxon>
        <taxon>Strophariaceae</taxon>
        <taxon>Hypholoma</taxon>
    </lineage>
</organism>
<dbReference type="AlphaFoldDB" id="A0A0D2KE79"/>
<reference evidence="2" key="1">
    <citation type="submission" date="2014-04" db="EMBL/GenBank/DDBJ databases">
        <title>Evolutionary Origins and Diversification of the Mycorrhizal Mutualists.</title>
        <authorList>
            <consortium name="DOE Joint Genome Institute"/>
            <consortium name="Mycorrhizal Genomics Consortium"/>
            <person name="Kohler A."/>
            <person name="Kuo A."/>
            <person name="Nagy L.G."/>
            <person name="Floudas D."/>
            <person name="Copeland A."/>
            <person name="Barry K.W."/>
            <person name="Cichocki N."/>
            <person name="Veneault-Fourrey C."/>
            <person name="LaButti K."/>
            <person name="Lindquist E.A."/>
            <person name="Lipzen A."/>
            <person name="Lundell T."/>
            <person name="Morin E."/>
            <person name="Murat C."/>
            <person name="Riley R."/>
            <person name="Ohm R."/>
            <person name="Sun H."/>
            <person name="Tunlid A."/>
            <person name="Henrissat B."/>
            <person name="Grigoriev I.V."/>
            <person name="Hibbett D.S."/>
            <person name="Martin F."/>
        </authorList>
    </citation>
    <scope>NUCLEOTIDE SEQUENCE [LARGE SCALE GENOMIC DNA]</scope>
    <source>
        <strain evidence="2">FD-334 SS-4</strain>
    </source>
</reference>
<gene>
    <name evidence="1" type="ORF">HYPSUDRAFT_210083</name>
</gene>